<keyword evidence="1" id="KW-0472">Membrane</keyword>
<protein>
    <submittedName>
        <fullName evidence="2">Uncharacterized protein</fullName>
    </submittedName>
</protein>
<reference evidence="2 3" key="1">
    <citation type="submission" date="2020-08" db="EMBL/GenBank/DDBJ databases">
        <authorList>
            <person name="Newling K."/>
            <person name="Davey J."/>
            <person name="Forrester S."/>
        </authorList>
    </citation>
    <scope>NUCLEOTIDE SEQUENCE [LARGE SCALE GENOMIC DNA]</scope>
    <source>
        <strain evidence="3">Crithidia deanei Carvalho (ATCC PRA-265)</strain>
    </source>
</reference>
<gene>
    <name evidence="2" type="ORF">ADEAN_000164600</name>
</gene>
<name>A0A7G2C881_9TRYP</name>
<dbReference type="VEuPathDB" id="TriTrypDB:ADEAN_000164600"/>
<evidence type="ECO:0000313" key="3">
    <source>
        <dbReference type="Proteomes" id="UP000515908"/>
    </source>
</evidence>
<keyword evidence="1" id="KW-1133">Transmembrane helix</keyword>
<organism evidence="2 3">
    <name type="scientific">Angomonas deanei</name>
    <dbReference type="NCBI Taxonomy" id="59799"/>
    <lineage>
        <taxon>Eukaryota</taxon>
        <taxon>Discoba</taxon>
        <taxon>Euglenozoa</taxon>
        <taxon>Kinetoplastea</taxon>
        <taxon>Metakinetoplastina</taxon>
        <taxon>Trypanosomatida</taxon>
        <taxon>Trypanosomatidae</taxon>
        <taxon>Strigomonadinae</taxon>
        <taxon>Angomonas</taxon>
    </lineage>
</organism>
<sequence>MPINQIIFNQQKIQDHQFDILEVDTSSQNPFAALMFLNDLDRTEIQIQTIIIYVYNSPLVDILLSIAEKIAESRNMRIHKLFNNCTEGMTKFTQKNSRYPCSVVVLGETEISTLCSEKQQGKTKEAYISEFYKGTDAHDKNIPHDIPKQGFRKIYLLLLLPLSISLYLLRNVLKSWTRRRR</sequence>
<dbReference type="Proteomes" id="UP000515908">
    <property type="component" value="Chromosome 03"/>
</dbReference>
<keyword evidence="3" id="KW-1185">Reference proteome</keyword>
<feature type="transmembrane region" description="Helical" evidence="1">
    <location>
        <begin position="154"/>
        <end position="173"/>
    </location>
</feature>
<proteinExistence type="predicted"/>
<keyword evidence="1" id="KW-0812">Transmembrane</keyword>
<accession>A0A7G2C881</accession>
<evidence type="ECO:0000313" key="2">
    <source>
        <dbReference type="EMBL" id="CAD2214202.1"/>
    </source>
</evidence>
<dbReference type="AlphaFoldDB" id="A0A7G2C881"/>
<evidence type="ECO:0000256" key="1">
    <source>
        <dbReference type="SAM" id="Phobius"/>
    </source>
</evidence>
<dbReference type="EMBL" id="LR877147">
    <property type="protein sequence ID" value="CAD2214202.1"/>
    <property type="molecule type" value="Genomic_DNA"/>
</dbReference>